<dbReference type="Proteomes" id="UP000221168">
    <property type="component" value="Unassembled WGS sequence"/>
</dbReference>
<dbReference type="PANTHER" id="PTHR44688:SF16">
    <property type="entry name" value="DNA-BINDING TRANSCRIPTIONAL ACTIVATOR DEVR_DOSR"/>
    <property type="match status" value="1"/>
</dbReference>
<keyword evidence="2" id="KW-0238">DNA-binding</keyword>
<dbReference type="GO" id="GO:0003677">
    <property type="term" value="F:DNA binding"/>
    <property type="evidence" value="ECO:0007669"/>
    <property type="project" value="UniProtKB-KW"/>
</dbReference>
<dbReference type="GO" id="GO:0006355">
    <property type="term" value="P:regulation of DNA-templated transcription"/>
    <property type="evidence" value="ECO:0007669"/>
    <property type="project" value="InterPro"/>
</dbReference>
<dbReference type="PRINTS" id="PR00038">
    <property type="entry name" value="HTHLUXR"/>
</dbReference>
<sequence length="147" mass="16057">MPTLRGRGKIQADAAPTESGSLTPVGVTIPVFAHDTSLCGGFGLCACDSPAREFEATWHDNARQIITRVQDFDADFRATFARLTFALSERERSVLSHAAAGLTSDQIAYRMNLSRKTVEAYLVSARKKMRSNNTTEAAAKAIFFNLL</sequence>
<dbReference type="CDD" id="cd06170">
    <property type="entry name" value="LuxR_C_like"/>
    <property type="match status" value="1"/>
</dbReference>
<dbReference type="InterPro" id="IPR036388">
    <property type="entry name" value="WH-like_DNA-bd_sf"/>
</dbReference>
<dbReference type="InterPro" id="IPR000792">
    <property type="entry name" value="Tscrpt_reg_LuxR_C"/>
</dbReference>
<dbReference type="AlphaFoldDB" id="A0A2G1QUH8"/>
<dbReference type="EMBL" id="PDVP01000001">
    <property type="protein sequence ID" value="PHP69162.1"/>
    <property type="molecule type" value="Genomic_DNA"/>
</dbReference>
<keyword evidence="3" id="KW-0804">Transcription</keyword>
<protein>
    <recommendedName>
        <fullName evidence="4">HTH luxR-type domain-containing protein</fullName>
    </recommendedName>
</protein>
<gene>
    <name evidence="5" type="ORF">CSC94_02140</name>
</gene>
<name>A0A2G1QUH8_9HYPH</name>
<evidence type="ECO:0000256" key="1">
    <source>
        <dbReference type="ARBA" id="ARBA00023015"/>
    </source>
</evidence>
<dbReference type="Gene3D" id="1.10.10.10">
    <property type="entry name" value="Winged helix-like DNA-binding domain superfamily/Winged helix DNA-binding domain"/>
    <property type="match status" value="1"/>
</dbReference>
<organism evidence="5 6">
    <name type="scientific">Zhengella mangrovi</name>
    <dbReference type="NCBI Taxonomy" id="1982044"/>
    <lineage>
        <taxon>Bacteria</taxon>
        <taxon>Pseudomonadati</taxon>
        <taxon>Pseudomonadota</taxon>
        <taxon>Alphaproteobacteria</taxon>
        <taxon>Hyphomicrobiales</taxon>
        <taxon>Notoacmeibacteraceae</taxon>
        <taxon>Zhengella</taxon>
    </lineage>
</organism>
<feature type="domain" description="HTH luxR-type" evidence="4">
    <location>
        <begin position="80"/>
        <end position="145"/>
    </location>
</feature>
<keyword evidence="6" id="KW-1185">Reference proteome</keyword>
<accession>A0A2G1QUH8</accession>
<dbReference type="InterPro" id="IPR016032">
    <property type="entry name" value="Sig_transdc_resp-reg_C-effctor"/>
</dbReference>
<dbReference type="PROSITE" id="PS50043">
    <property type="entry name" value="HTH_LUXR_2"/>
    <property type="match status" value="1"/>
</dbReference>
<comment type="caution">
    <text evidence="5">The sequence shown here is derived from an EMBL/GenBank/DDBJ whole genome shotgun (WGS) entry which is preliminary data.</text>
</comment>
<keyword evidence="1" id="KW-0805">Transcription regulation</keyword>
<evidence type="ECO:0000259" key="4">
    <source>
        <dbReference type="PROSITE" id="PS50043"/>
    </source>
</evidence>
<dbReference type="Pfam" id="PF00196">
    <property type="entry name" value="GerE"/>
    <property type="match status" value="1"/>
</dbReference>
<dbReference type="SMART" id="SM00421">
    <property type="entry name" value="HTH_LUXR"/>
    <property type="match status" value="1"/>
</dbReference>
<dbReference type="SUPFAM" id="SSF46894">
    <property type="entry name" value="C-terminal effector domain of the bipartite response regulators"/>
    <property type="match status" value="1"/>
</dbReference>
<evidence type="ECO:0000313" key="6">
    <source>
        <dbReference type="Proteomes" id="UP000221168"/>
    </source>
</evidence>
<evidence type="ECO:0000256" key="2">
    <source>
        <dbReference type="ARBA" id="ARBA00023125"/>
    </source>
</evidence>
<dbReference type="PANTHER" id="PTHR44688">
    <property type="entry name" value="DNA-BINDING TRANSCRIPTIONAL ACTIVATOR DEVR_DOSR"/>
    <property type="match status" value="1"/>
</dbReference>
<reference evidence="5 6" key="1">
    <citation type="submission" date="2017-10" db="EMBL/GenBank/DDBJ databases">
        <title>Sedimentibacterium mangrovi gen. nov., sp. nov., a novel member of family Phyllobacteriacea isolated from mangrove sediment.</title>
        <authorList>
            <person name="Liao H."/>
            <person name="Tian Y."/>
        </authorList>
    </citation>
    <scope>NUCLEOTIDE SEQUENCE [LARGE SCALE GENOMIC DNA]</scope>
    <source>
        <strain evidence="5 6">X9-2-2</strain>
    </source>
</reference>
<evidence type="ECO:0000313" key="5">
    <source>
        <dbReference type="EMBL" id="PHP69162.1"/>
    </source>
</evidence>
<dbReference type="PROSITE" id="PS00622">
    <property type="entry name" value="HTH_LUXR_1"/>
    <property type="match status" value="1"/>
</dbReference>
<proteinExistence type="predicted"/>
<evidence type="ECO:0000256" key="3">
    <source>
        <dbReference type="ARBA" id="ARBA00023163"/>
    </source>
</evidence>